<accession>A0AAD8PN17</accession>
<keyword evidence="2" id="KW-1185">Reference proteome</keyword>
<dbReference type="RefSeq" id="XP_060408846.1">
    <property type="nucleotide sequence ID" value="XM_060553132.1"/>
</dbReference>
<evidence type="ECO:0000313" key="2">
    <source>
        <dbReference type="Proteomes" id="UP001230504"/>
    </source>
</evidence>
<evidence type="ECO:0000313" key="1">
    <source>
        <dbReference type="EMBL" id="KAK1573189.1"/>
    </source>
</evidence>
<comment type="caution">
    <text evidence="1">The sequence shown here is derived from an EMBL/GenBank/DDBJ whole genome shotgun (WGS) entry which is preliminary data.</text>
</comment>
<proteinExistence type="predicted"/>
<protein>
    <submittedName>
        <fullName evidence="1">Uncharacterized protein</fullName>
    </submittedName>
</protein>
<dbReference type="GeneID" id="85437372"/>
<dbReference type="Proteomes" id="UP001230504">
    <property type="component" value="Unassembled WGS sequence"/>
</dbReference>
<name>A0AAD8PN17_9PEZI</name>
<organism evidence="1 2">
    <name type="scientific">Colletotrichum navitas</name>
    <dbReference type="NCBI Taxonomy" id="681940"/>
    <lineage>
        <taxon>Eukaryota</taxon>
        <taxon>Fungi</taxon>
        <taxon>Dikarya</taxon>
        <taxon>Ascomycota</taxon>
        <taxon>Pezizomycotina</taxon>
        <taxon>Sordariomycetes</taxon>
        <taxon>Hypocreomycetidae</taxon>
        <taxon>Glomerellales</taxon>
        <taxon>Glomerellaceae</taxon>
        <taxon>Colletotrichum</taxon>
        <taxon>Colletotrichum graminicola species complex</taxon>
    </lineage>
</organism>
<sequence>MPCSSSIAPFILLSYRHRPHAPPQGSLSPSGSSQIRQVCNRTAWAYSHFGCRSGERRSTREKKEKWGSRPWNEIMRRNSRPREPITPARVRLPNHLSRGFIGYPPRQGPHDRCPSTLVVGIHPICIADDIEQVPKRQSEAELPRESLVARDSPTQQCSHRFALVADTLTQKRKSKTHVLPASVELGPRLSVCTCTAPCIAPRRT</sequence>
<gene>
    <name evidence="1" type="ORF">LY79DRAFT_416376</name>
</gene>
<dbReference type="EMBL" id="JAHLJV010000097">
    <property type="protein sequence ID" value="KAK1573189.1"/>
    <property type="molecule type" value="Genomic_DNA"/>
</dbReference>
<dbReference type="AlphaFoldDB" id="A0AAD8PN17"/>
<reference evidence="1" key="1">
    <citation type="submission" date="2021-06" db="EMBL/GenBank/DDBJ databases">
        <title>Comparative genomics, transcriptomics and evolutionary studies reveal genomic signatures of adaptation to plant cell wall in hemibiotrophic fungi.</title>
        <authorList>
            <consortium name="DOE Joint Genome Institute"/>
            <person name="Baroncelli R."/>
            <person name="Diaz J.F."/>
            <person name="Benocci T."/>
            <person name="Peng M."/>
            <person name="Battaglia E."/>
            <person name="Haridas S."/>
            <person name="Andreopoulos W."/>
            <person name="Labutti K."/>
            <person name="Pangilinan J."/>
            <person name="Floch G.L."/>
            <person name="Makela M.R."/>
            <person name="Henrissat B."/>
            <person name="Grigoriev I.V."/>
            <person name="Crouch J.A."/>
            <person name="De Vries R.P."/>
            <person name="Sukno S.A."/>
            <person name="Thon M.R."/>
        </authorList>
    </citation>
    <scope>NUCLEOTIDE SEQUENCE</scope>
    <source>
        <strain evidence="1">CBS 125086</strain>
    </source>
</reference>